<reference evidence="2 3" key="1">
    <citation type="submission" date="2023-08" db="EMBL/GenBank/DDBJ databases">
        <title>Helicovermis profunda gen. nov., sp. nov., a novel mesophilic, fermentative bacterium within the Bacillota from a deep-sea hydrothermal vent chimney.</title>
        <authorList>
            <person name="Miyazaki U."/>
            <person name="Mizutani D."/>
            <person name="Hashimoto Y."/>
            <person name="Tame A."/>
            <person name="Sawayama S."/>
            <person name="Miyazaki J."/>
            <person name="Takai K."/>
            <person name="Nakagawa S."/>
        </authorList>
    </citation>
    <scope>NUCLEOTIDE SEQUENCE [LARGE SCALE GENOMIC DNA]</scope>
    <source>
        <strain evidence="2 3">S502</strain>
    </source>
</reference>
<keyword evidence="3" id="KW-1185">Reference proteome</keyword>
<evidence type="ECO:0000313" key="3">
    <source>
        <dbReference type="Proteomes" id="UP001321786"/>
    </source>
</evidence>
<proteinExistence type="predicted"/>
<feature type="transmembrane region" description="Helical" evidence="1">
    <location>
        <begin position="178"/>
        <end position="198"/>
    </location>
</feature>
<sequence length="254" mass="28964">MLSIGFIFKNSWEILKKNSFFYLSFSVLALLLGGIYSLFFVGNFNQLYKLYSLLVLHKYIPQTNHSLSVIIITSIAVLMYFILSIMLIQGTVKILDGQTITKDNIKPLFSSSLKVCIPFIIVSLICSLLTTIGLILLIIPGIIISIALFLSTYYVATRDKGIIESLKLSYEKTKGEKMSLIIPFLSISFVLMVPYWIFKFSLTHFNIGLILLSLSIYLFSILYTNICSINLQYFIANKEDKREEINNFVPKELI</sequence>
<evidence type="ECO:0000256" key="1">
    <source>
        <dbReference type="SAM" id="Phobius"/>
    </source>
</evidence>
<keyword evidence="1" id="KW-1133">Transmembrane helix</keyword>
<keyword evidence="1" id="KW-0812">Transmembrane</keyword>
<feature type="transmembrane region" description="Helical" evidence="1">
    <location>
        <begin position="20"/>
        <end position="45"/>
    </location>
</feature>
<feature type="transmembrane region" description="Helical" evidence="1">
    <location>
        <begin position="65"/>
        <end position="88"/>
    </location>
</feature>
<feature type="transmembrane region" description="Helical" evidence="1">
    <location>
        <begin position="204"/>
        <end position="223"/>
    </location>
</feature>
<keyword evidence="1" id="KW-0472">Membrane</keyword>
<dbReference type="AlphaFoldDB" id="A0AAU9E9A0"/>
<gene>
    <name evidence="2" type="ORF">HLPR_01450</name>
</gene>
<dbReference type="RefSeq" id="WP_338536181.1">
    <property type="nucleotide sequence ID" value="NZ_AP028654.1"/>
</dbReference>
<dbReference type="Proteomes" id="UP001321786">
    <property type="component" value="Chromosome"/>
</dbReference>
<feature type="transmembrane region" description="Helical" evidence="1">
    <location>
        <begin position="108"/>
        <end position="130"/>
    </location>
</feature>
<name>A0AAU9E9A0_9FIRM</name>
<dbReference type="KEGG" id="hprf:HLPR_01450"/>
<evidence type="ECO:0000313" key="2">
    <source>
        <dbReference type="EMBL" id="BEP27814.1"/>
    </source>
</evidence>
<feature type="transmembrane region" description="Helical" evidence="1">
    <location>
        <begin position="136"/>
        <end position="157"/>
    </location>
</feature>
<accession>A0AAU9E9A0</accession>
<protein>
    <submittedName>
        <fullName evidence="2">Uncharacterized protein</fullName>
    </submittedName>
</protein>
<dbReference type="EMBL" id="AP028654">
    <property type="protein sequence ID" value="BEP27814.1"/>
    <property type="molecule type" value="Genomic_DNA"/>
</dbReference>
<organism evidence="2 3">
    <name type="scientific">Helicovermis profundi</name>
    <dbReference type="NCBI Taxonomy" id="3065157"/>
    <lineage>
        <taxon>Bacteria</taxon>
        <taxon>Bacillati</taxon>
        <taxon>Bacillota</taxon>
        <taxon>Clostridia</taxon>
        <taxon>Helicovermis</taxon>
    </lineage>
</organism>